<evidence type="ECO:0000313" key="10">
    <source>
        <dbReference type="Proteomes" id="UP000321805"/>
    </source>
</evidence>
<feature type="transmembrane region" description="Helical" evidence="7">
    <location>
        <begin position="289"/>
        <end position="312"/>
    </location>
</feature>
<proteinExistence type="predicted"/>
<dbReference type="PANTHER" id="PTHR31503:SF22">
    <property type="entry name" value="VACUOLAR CALCIUM ION TRANSPORTER"/>
    <property type="match status" value="1"/>
</dbReference>
<feature type="domain" description="Sodium/calcium exchanger membrane region" evidence="8">
    <location>
        <begin position="221"/>
        <end position="363"/>
    </location>
</feature>
<evidence type="ECO:0000256" key="3">
    <source>
        <dbReference type="ARBA" id="ARBA00022692"/>
    </source>
</evidence>
<feature type="transmembrane region" description="Helical" evidence="7">
    <location>
        <begin position="167"/>
        <end position="188"/>
    </location>
</feature>
<dbReference type="GO" id="GO:0015369">
    <property type="term" value="F:calcium:proton antiporter activity"/>
    <property type="evidence" value="ECO:0007669"/>
    <property type="project" value="TreeGrafter"/>
</dbReference>
<dbReference type="InterPro" id="IPR004713">
    <property type="entry name" value="CaH_exchang"/>
</dbReference>
<evidence type="ECO:0000256" key="4">
    <source>
        <dbReference type="ARBA" id="ARBA00022989"/>
    </source>
</evidence>
<evidence type="ECO:0000256" key="7">
    <source>
        <dbReference type="SAM" id="Phobius"/>
    </source>
</evidence>
<feature type="domain" description="Sodium/calcium exchanger membrane region" evidence="8">
    <location>
        <begin position="35"/>
        <end position="185"/>
    </location>
</feature>
<accession>A0A5B8U0M2</accession>
<feature type="transmembrane region" description="Helical" evidence="7">
    <location>
        <begin position="345"/>
        <end position="365"/>
    </location>
</feature>
<dbReference type="GO" id="GO:0012505">
    <property type="term" value="C:endomembrane system"/>
    <property type="evidence" value="ECO:0007669"/>
    <property type="project" value="UniProtKB-SubCell"/>
</dbReference>
<dbReference type="Pfam" id="PF01699">
    <property type="entry name" value="Na_Ca_ex"/>
    <property type="match status" value="2"/>
</dbReference>
<keyword evidence="6 7" id="KW-0472">Membrane</keyword>
<gene>
    <name evidence="9" type="ORF">FSW04_02385</name>
</gene>
<dbReference type="AlphaFoldDB" id="A0A5B8U0M2"/>
<evidence type="ECO:0000256" key="6">
    <source>
        <dbReference type="ARBA" id="ARBA00023136"/>
    </source>
</evidence>
<name>A0A5B8U0M2_9ACTN</name>
<feature type="transmembrane region" description="Helical" evidence="7">
    <location>
        <begin position="101"/>
        <end position="121"/>
    </location>
</feature>
<evidence type="ECO:0000256" key="1">
    <source>
        <dbReference type="ARBA" id="ARBA00004127"/>
    </source>
</evidence>
<dbReference type="EMBL" id="CP042430">
    <property type="protein sequence ID" value="QEC46536.1"/>
    <property type="molecule type" value="Genomic_DNA"/>
</dbReference>
<keyword evidence="3 7" id="KW-0812">Transmembrane</keyword>
<feature type="transmembrane region" description="Helical" evidence="7">
    <location>
        <begin position="68"/>
        <end position="89"/>
    </location>
</feature>
<dbReference type="InterPro" id="IPR044880">
    <property type="entry name" value="NCX_ion-bd_dom_sf"/>
</dbReference>
<keyword evidence="10" id="KW-1185">Reference proteome</keyword>
<dbReference type="InterPro" id="IPR004837">
    <property type="entry name" value="NaCa_Exmemb"/>
</dbReference>
<dbReference type="GO" id="GO:0006874">
    <property type="term" value="P:intracellular calcium ion homeostasis"/>
    <property type="evidence" value="ECO:0007669"/>
    <property type="project" value="TreeGrafter"/>
</dbReference>
<evidence type="ECO:0000259" key="8">
    <source>
        <dbReference type="Pfam" id="PF01699"/>
    </source>
</evidence>
<dbReference type="KEGG" id="bsol:FSW04_02385"/>
<keyword evidence="5" id="KW-0406">Ion transport</keyword>
<comment type="subcellular location">
    <subcellularLocation>
        <location evidence="1">Endomembrane system</location>
        <topology evidence="1">Multi-pass membrane protein</topology>
    </subcellularLocation>
</comment>
<dbReference type="PANTHER" id="PTHR31503">
    <property type="entry name" value="VACUOLAR CALCIUM ION TRANSPORTER"/>
    <property type="match status" value="1"/>
</dbReference>
<protein>
    <submittedName>
        <fullName evidence="9">Sodium:proton exchanger</fullName>
    </submittedName>
</protein>
<keyword evidence="2" id="KW-0813">Transport</keyword>
<feature type="transmembrane region" description="Helical" evidence="7">
    <location>
        <begin position="255"/>
        <end position="277"/>
    </location>
</feature>
<feature type="transmembrane region" description="Helical" evidence="7">
    <location>
        <begin position="35"/>
        <end position="56"/>
    </location>
</feature>
<dbReference type="Gene3D" id="1.20.1420.30">
    <property type="entry name" value="NCX, central ion-binding region"/>
    <property type="match status" value="1"/>
</dbReference>
<sequence length="366" mass="36885">MAVMSALSTGQRLTLLVAVLATAGAGVAHYAGAASVLAFAIAAVSLATLASIVSFATEKVGARFGPAVTGVLQSTLGNLPEFFIVVFALADGQVVVAQTSVVGSLFANALLVLGVVIIVGARRDGVMRFRPRLPQDTATLMLSASFVIALVALSVATGDKASHHVDALSAVAAVCLLAIYGAWLWSYLRSDGPAAEEGGATPAGAEAAPAAHRAAVPLAVSVVLLAVAGAGAAFASDWFVSALQPAIDTLGISQAFAGLVIVAMAGNAVENVVGVVLAAKGQADLAISVVKNSVAQVAVFLFPLLVLVSLLFSHHLTFQLAPVYVGAIVLTALALWQITGDGEATVFEGVALVGMYVTLGAFAWLD</sequence>
<feature type="transmembrane region" description="Helical" evidence="7">
    <location>
        <begin position="133"/>
        <end position="155"/>
    </location>
</feature>
<evidence type="ECO:0000256" key="5">
    <source>
        <dbReference type="ARBA" id="ARBA00023065"/>
    </source>
</evidence>
<dbReference type="Proteomes" id="UP000321805">
    <property type="component" value="Chromosome"/>
</dbReference>
<dbReference type="GO" id="GO:0016020">
    <property type="term" value="C:membrane"/>
    <property type="evidence" value="ECO:0007669"/>
    <property type="project" value="InterPro"/>
</dbReference>
<feature type="transmembrane region" description="Helical" evidence="7">
    <location>
        <begin position="318"/>
        <end position="338"/>
    </location>
</feature>
<evidence type="ECO:0000313" key="9">
    <source>
        <dbReference type="EMBL" id="QEC46536.1"/>
    </source>
</evidence>
<feature type="transmembrane region" description="Helical" evidence="7">
    <location>
        <begin position="214"/>
        <end position="235"/>
    </location>
</feature>
<dbReference type="OrthoDB" id="8438242at2"/>
<organism evidence="9 10">
    <name type="scientific">Baekduia soli</name>
    <dbReference type="NCBI Taxonomy" id="496014"/>
    <lineage>
        <taxon>Bacteria</taxon>
        <taxon>Bacillati</taxon>
        <taxon>Actinomycetota</taxon>
        <taxon>Thermoleophilia</taxon>
        <taxon>Solirubrobacterales</taxon>
        <taxon>Baekduiaceae</taxon>
        <taxon>Baekduia</taxon>
    </lineage>
</organism>
<reference evidence="9 10" key="1">
    <citation type="journal article" date="2018" name="J. Microbiol.">
        <title>Baekduia soli gen. nov., sp. nov., a novel bacterium isolated from the soil of Baekdu Mountain and proposal of a novel family name, Baekduiaceae fam. nov.</title>
        <authorList>
            <person name="An D.S."/>
            <person name="Siddiqi M.Z."/>
            <person name="Kim K.H."/>
            <person name="Yu H.S."/>
            <person name="Im W.T."/>
        </authorList>
    </citation>
    <scope>NUCLEOTIDE SEQUENCE [LARGE SCALE GENOMIC DNA]</scope>
    <source>
        <strain evidence="9 10">BR7-21</strain>
    </source>
</reference>
<keyword evidence="4 7" id="KW-1133">Transmembrane helix</keyword>
<evidence type="ECO:0000256" key="2">
    <source>
        <dbReference type="ARBA" id="ARBA00022448"/>
    </source>
</evidence>